<dbReference type="SUPFAM" id="SSF56322">
    <property type="entry name" value="ADC synthase"/>
    <property type="match status" value="1"/>
</dbReference>
<sequence>MPPWLRRVEAFMAVRPRGSVQHLASGVRGRLRPDAGPCDAFASLFPAITATGVSKRAALRALARPERGQGGAVRRCRVPRKRRGALDAALALRTLIGARNEVWLRAGAGVTGHSGPERETEETCEKLRSVAPFLSFAES</sequence>
<name>A0ABT9L8F4_9ACTN</name>
<dbReference type="Pfam" id="PF00425">
    <property type="entry name" value="Chorismate_bind"/>
    <property type="match status" value="1"/>
</dbReference>
<dbReference type="InterPro" id="IPR015890">
    <property type="entry name" value="Chorismate_C"/>
</dbReference>
<organism evidence="6 7">
    <name type="scientific">Streptomyces demainii</name>
    <dbReference type="NCBI Taxonomy" id="588122"/>
    <lineage>
        <taxon>Bacteria</taxon>
        <taxon>Bacillati</taxon>
        <taxon>Actinomycetota</taxon>
        <taxon>Actinomycetes</taxon>
        <taxon>Kitasatosporales</taxon>
        <taxon>Streptomycetaceae</taxon>
        <taxon>Streptomyces</taxon>
    </lineage>
</organism>
<evidence type="ECO:0000256" key="1">
    <source>
        <dbReference type="ARBA" id="ARBA00001946"/>
    </source>
</evidence>
<keyword evidence="7" id="KW-1185">Reference proteome</keyword>
<reference evidence="6 7" key="1">
    <citation type="submission" date="2023-07" db="EMBL/GenBank/DDBJ databases">
        <title>Sequencing the genomes of 1000 actinobacteria strains.</title>
        <authorList>
            <person name="Klenk H.-P."/>
        </authorList>
    </citation>
    <scope>NUCLEOTIDE SEQUENCE [LARGE SCALE GENOMIC DNA]</scope>
    <source>
        <strain evidence="6 7">DSM 41600</strain>
    </source>
</reference>
<keyword evidence="2" id="KW-0479">Metal-binding</keyword>
<evidence type="ECO:0000256" key="4">
    <source>
        <dbReference type="ARBA" id="ARBA00023239"/>
    </source>
</evidence>
<accession>A0ABT9L8F4</accession>
<proteinExistence type="predicted"/>
<dbReference type="RefSeq" id="WP_307112215.1">
    <property type="nucleotide sequence ID" value="NZ_JAURUE010000002.1"/>
</dbReference>
<comment type="cofactor">
    <cofactor evidence="1">
        <name>Mg(2+)</name>
        <dbReference type="ChEBI" id="CHEBI:18420"/>
    </cofactor>
</comment>
<evidence type="ECO:0000313" key="7">
    <source>
        <dbReference type="Proteomes" id="UP001234880"/>
    </source>
</evidence>
<dbReference type="PANTHER" id="PTHR11236">
    <property type="entry name" value="AMINOBENZOATE/ANTHRANILATE SYNTHASE"/>
    <property type="match status" value="1"/>
</dbReference>
<dbReference type="InterPro" id="IPR019999">
    <property type="entry name" value="Anth_synth_I-like"/>
</dbReference>
<dbReference type="InterPro" id="IPR005801">
    <property type="entry name" value="ADC_synthase"/>
</dbReference>
<dbReference type="Proteomes" id="UP001234880">
    <property type="component" value="Unassembled WGS sequence"/>
</dbReference>
<comment type="caution">
    <text evidence="6">The sequence shown here is derived from an EMBL/GenBank/DDBJ whole genome shotgun (WGS) entry which is preliminary data.</text>
</comment>
<feature type="domain" description="Chorismate-utilising enzyme C-terminal" evidence="5">
    <location>
        <begin position="7"/>
        <end position="126"/>
    </location>
</feature>
<evidence type="ECO:0000259" key="5">
    <source>
        <dbReference type="Pfam" id="PF00425"/>
    </source>
</evidence>
<gene>
    <name evidence="6" type="ORF">JOF35_008365</name>
</gene>
<keyword evidence="3" id="KW-0460">Magnesium</keyword>
<evidence type="ECO:0000256" key="3">
    <source>
        <dbReference type="ARBA" id="ARBA00022842"/>
    </source>
</evidence>
<dbReference type="PANTHER" id="PTHR11236:SF48">
    <property type="entry name" value="ISOCHORISMATE SYNTHASE MENF"/>
    <property type="match status" value="1"/>
</dbReference>
<protein>
    <submittedName>
        <fullName evidence="6">Anthranilate/para-aminobenzoate synthase component I</fullName>
    </submittedName>
</protein>
<keyword evidence="4" id="KW-0456">Lyase</keyword>
<dbReference type="Gene3D" id="3.60.120.10">
    <property type="entry name" value="Anthranilate synthase"/>
    <property type="match status" value="1"/>
</dbReference>
<evidence type="ECO:0000256" key="2">
    <source>
        <dbReference type="ARBA" id="ARBA00022723"/>
    </source>
</evidence>
<dbReference type="EMBL" id="JAURUE010000002">
    <property type="protein sequence ID" value="MDP9616027.1"/>
    <property type="molecule type" value="Genomic_DNA"/>
</dbReference>
<evidence type="ECO:0000313" key="6">
    <source>
        <dbReference type="EMBL" id="MDP9616027.1"/>
    </source>
</evidence>